<accession>A0A7X9P2Q7</accession>
<evidence type="ECO:0000313" key="3">
    <source>
        <dbReference type="EMBL" id="NME68098.1"/>
    </source>
</evidence>
<keyword evidence="4" id="KW-1185">Reference proteome</keyword>
<dbReference type="AlphaFoldDB" id="A0A7X9P2Q7"/>
<reference evidence="3 4" key="1">
    <citation type="submission" date="2020-04" db="EMBL/GenBank/DDBJ databases">
        <title>Flammeovirga sp. SR4, a novel species isolated from seawater.</title>
        <authorList>
            <person name="Wang X."/>
        </authorList>
    </citation>
    <scope>NUCLEOTIDE SEQUENCE [LARGE SCALE GENOMIC DNA]</scope>
    <source>
        <strain evidence="3 4">ATCC 23126</strain>
    </source>
</reference>
<dbReference type="Pfam" id="PF12245">
    <property type="entry name" value="Big_3_2"/>
    <property type="match status" value="1"/>
</dbReference>
<evidence type="ECO:0000313" key="4">
    <source>
        <dbReference type="Proteomes" id="UP000576082"/>
    </source>
</evidence>
<dbReference type="Proteomes" id="UP000576082">
    <property type="component" value="Unassembled WGS sequence"/>
</dbReference>
<gene>
    <name evidence="3" type="ORF">HHU12_09010</name>
</gene>
<organism evidence="3 4">
    <name type="scientific">Flammeovirga aprica JL-4</name>
    <dbReference type="NCBI Taxonomy" id="694437"/>
    <lineage>
        <taxon>Bacteria</taxon>
        <taxon>Pseudomonadati</taxon>
        <taxon>Bacteroidota</taxon>
        <taxon>Cytophagia</taxon>
        <taxon>Cytophagales</taxon>
        <taxon>Flammeovirgaceae</taxon>
        <taxon>Flammeovirga</taxon>
    </lineage>
</organism>
<dbReference type="InterPro" id="IPR027829">
    <property type="entry name" value="DUF4625"/>
</dbReference>
<dbReference type="RefSeq" id="WP_169656411.1">
    <property type="nucleotide sequence ID" value="NZ_JABANE010000019.1"/>
</dbReference>
<feature type="domain" description="Ig-like" evidence="2">
    <location>
        <begin position="408"/>
        <end position="472"/>
    </location>
</feature>
<name>A0A7X9P2Q7_9BACT</name>
<dbReference type="InterPro" id="IPR013783">
    <property type="entry name" value="Ig-like_fold"/>
</dbReference>
<comment type="caution">
    <text evidence="3">The sequence shown here is derived from an EMBL/GenBank/DDBJ whole genome shotgun (WGS) entry which is preliminary data.</text>
</comment>
<proteinExistence type="predicted"/>
<dbReference type="PROSITE" id="PS51257">
    <property type="entry name" value="PROKAR_LIPOPROTEIN"/>
    <property type="match status" value="1"/>
</dbReference>
<protein>
    <submittedName>
        <fullName evidence="3">DUF4625 domain-containing protein</fullName>
    </submittedName>
</protein>
<feature type="chain" id="PRO_5031257815" evidence="1">
    <location>
        <begin position="25"/>
        <end position="506"/>
    </location>
</feature>
<dbReference type="EMBL" id="JABANE010000019">
    <property type="protein sequence ID" value="NME68098.1"/>
    <property type="molecule type" value="Genomic_DNA"/>
</dbReference>
<dbReference type="Pfam" id="PF15418">
    <property type="entry name" value="DUF4625"/>
    <property type="match status" value="1"/>
</dbReference>
<dbReference type="Gene3D" id="2.60.40.10">
    <property type="entry name" value="Immunoglobulins"/>
    <property type="match status" value="1"/>
</dbReference>
<evidence type="ECO:0000259" key="2">
    <source>
        <dbReference type="Pfam" id="PF12245"/>
    </source>
</evidence>
<feature type="signal peptide" evidence="1">
    <location>
        <begin position="1"/>
        <end position="24"/>
    </location>
</feature>
<sequence>MKLLTKVLLFIVTLSAVLSCIALEDEFSPTVSNNIIADKVYYYYDSLHINVMFRDNALIEESNVRISLITSTPSENDTVSFSFDTTYTNVAARLLQFDSTFIVPLHAKTGKYIFESSNKDASDNIIRDTTYFYIDTDTIAPLVTDFSVQSKNEIHQNNNQFCRGDVVIINAFVTENAALKRVGAGIGENEITYFEANGQSTSTATLLQNSFSIPNDLTDGSYQLKFVVEDMFGNSTALSENITILCDNTPAELISFEEESGISVPASFIVPLFPGEEFNLSSLIFEDTGGLDSARLEISRNGTQGDVTETPITFDLEGVTKTDLSTIFDEYFLFSFDKVNAVEGDEISVNVLVKDLNQSWENASSFNFSLIAKKDEAPEIVINHLVINDVPTVVPINEEYDITDLLDENQDLTIALDGVINEEVGLASVKYKFSSDNRNIQSFGRIIDLSDDELSYPVSISDVIGTTFPINDNENLSGKITYSLEIIATDFKEQADTVNFVLSAVY</sequence>
<dbReference type="InterPro" id="IPR022038">
    <property type="entry name" value="Ig-like_bact"/>
</dbReference>
<keyword evidence="1" id="KW-0732">Signal</keyword>
<evidence type="ECO:0000256" key="1">
    <source>
        <dbReference type="SAM" id="SignalP"/>
    </source>
</evidence>